<protein>
    <recommendedName>
        <fullName evidence="3">DUF4283 domain-containing protein</fullName>
    </recommendedName>
</protein>
<dbReference type="AlphaFoldDB" id="A0A9D3U540"/>
<dbReference type="EMBL" id="JAIQCV010000126">
    <property type="protein sequence ID" value="KAH1030132.1"/>
    <property type="molecule type" value="Genomic_DNA"/>
</dbReference>
<proteinExistence type="predicted"/>
<gene>
    <name evidence="1" type="ORF">J1N35_046054</name>
</gene>
<accession>A0A9D3U540</accession>
<comment type="caution">
    <text evidence="1">The sequence shown here is derived from an EMBL/GenBank/DDBJ whole genome shotgun (WGS) entry which is preliminary data.</text>
</comment>
<dbReference type="Proteomes" id="UP000828251">
    <property type="component" value="Unassembled WGS sequence"/>
</dbReference>
<evidence type="ECO:0000313" key="2">
    <source>
        <dbReference type="Proteomes" id="UP000828251"/>
    </source>
</evidence>
<reference evidence="1 2" key="1">
    <citation type="journal article" date="2021" name="Plant Biotechnol. J.">
        <title>Multi-omics assisted identification of the key and species-specific regulatory components of drought-tolerant mechanisms in Gossypium stocksii.</title>
        <authorList>
            <person name="Yu D."/>
            <person name="Ke L."/>
            <person name="Zhang D."/>
            <person name="Wu Y."/>
            <person name="Sun Y."/>
            <person name="Mei J."/>
            <person name="Sun J."/>
            <person name="Sun Y."/>
        </authorList>
    </citation>
    <scope>NUCLEOTIDE SEQUENCE [LARGE SCALE GENOMIC DNA]</scope>
    <source>
        <strain evidence="2">cv. E1</strain>
        <tissue evidence="1">Leaf</tissue>
    </source>
</reference>
<keyword evidence="2" id="KW-1185">Reference proteome</keyword>
<organism evidence="1 2">
    <name type="scientific">Gossypium stocksii</name>
    <dbReference type="NCBI Taxonomy" id="47602"/>
    <lineage>
        <taxon>Eukaryota</taxon>
        <taxon>Viridiplantae</taxon>
        <taxon>Streptophyta</taxon>
        <taxon>Embryophyta</taxon>
        <taxon>Tracheophyta</taxon>
        <taxon>Spermatophyta</taxon>
        <taxon>Magnoliopsida</taxon>
        <taxon>eudicotyledons</taxon>
        <taxon>Gunneridae</taxon>
        <taxon>Pentapetalae</taxon>
        <taxon>rosids</taxon>
        <taxon>malvids</taxon>
        <taxon>Malvales</taxon>
        <taxon>Malvaceae</taxon>
        <taxon>Malvoideae</taxon>
        <taxon>Gossypium</taxon>
    </lineage>
</organism>
<evidence type="ECO:0008006" key="3">
    <source>
        <dbReference type="Google" id="ProtNLM"/>
    </source>
</evidence>
<sequence length="136" mass="15449">MEEVLADLRIEEEEETTIINFQSMHTMMANLWHPLRGVIIIDIGEKIILFRFYYEVDGGHGESYCPIHKSQGSKYLPLGWDISLKGPTRRVVASGILWLREPSSDWGIISGASGSNQGSDFRNQQILIWCAIIELI</sequence>
<name>A0A9D3U540_9ROSI</name>
<evidence type="ECO:0000313" key="1">
    <source>
        <dbReference type="EMBL" id="KAH1030132.1"/>
    </source>
</evidence>